<protein>
    <submittedName>
        <fullName evidence="6">TetR/AcrR family transcriptional regulator</fullName>
    </submittedName>
</protein>
<dbReference type="SUPFAM" id="SSF48498">
    <property type="entry name" value="Tetracyclin repressor-like, C-terminal domain"/>
    <property type="match status" value="1"/>
</dbReference>
<reference evidence="6 7" key="1">
    <citation type="submission" date="2018-08" db="EMBL/GenBank/DDBJ databases">
        <title>Thalassotalea euphylliae genome.</title>
        <authorList>
            <person name="Summers S."/>
            <person name="Rice S.A."/>
            <person name="Freckelton M.L."/>
            <person name="Nedved B.T."/>
            <person name="Hadfield M.G."/>
        </authorList>
    </citation>
    <scope>NUCLEOTIDE SEQUENCE [LARGE SCALE GENOMIC DNA]</scope>
    <source>
        <strain evidence="6 7">H1</strain>
    </source>
</reference>
<dbReference type="PROSITE" id="PS50977">
    <property type="entry name" value="HTH_TETR_2"/>
    <property type="match status" value="1"/>
</dbReference>
<feature type="DNA-binding region" description="H-T-H motif" evidence="4">
    <location>
        <begin position="31"/>
        <end position="50"/>
    </location>
</feature>
<dbReference type="EMBL" id="QUOU01000001">
    <property type="protein sequence ID" value="REL28640.1"/>
    <property type="molecule type" value="Genomic_DNA"/>
</dbReference>
<dbReference type="GO" id="GO:0003677">
    <property type="term" value="F:DNA binding"/>
    <property type="evidence" value="ECO:0007669"/>
    <property type="project" value="UniProtKB-UniRule"/>
</dbReference>
<dbReference type="InterPro" id="IPR036271">
    <property type="entry name" value="Tet_transcr_reg_TetR-rel_C_sf"/>
</dbReference>
<dbReference type="PRINTS" id="PR00455">
    <property type="entry name" value="HTHTETR"/>
</dbReference>
<dbReference type="PANTHER" id="PTHR47506:SF1">
    <property type="entry name" value="HTH-TYPE TRANSCRIPTIONAL REGULATOR YJDC"/>
    <property type="match status" value="1"/>
</dbReference>
<dbReference type="Gene3D" id="1.10.357.10">
    <property type="entry name" value="Tetracycline Repressor, domain 2"/>
    <property type="match status" value="1"/>
</dbReference>
<keyword evidence="3" id="KW-0804">Transcription</keyword>
<accession>A0A3E0TW41</accession>
<dbReference type="InterPro" id="IPR001647">
    <property type="entry name" value="HTH_TetR"/>
</dbReference>
<dbReference type="Gene3D" id="1.10.10.60">
    <property type="entry name" value="Homeodomain-like"/>
    <property type="match status" value="1"/>
</dbReference>
<name>A0A3E0TW41_9GAMM</name>
<dbReference type="PROSITE" id="PS01081">
    <property type="entry name" value="HTH_TETR_1"/>
    <property type="match status" value="1"/>
</dbReference>
<evidence type="ECO:0000259" key="5">
    <source>
        <dbReference type="PROSITE" id="PS50977"/>
    </source>
</evidence>
<dbReference type="InterPro" id="IPR023772">
    <property type="entry name" value="DNA-bd_HTH_TetR-type_CS"/>
</dbReference>
<dbReference type="AlphaFoldDB" id="A0A3E0TW41"/>
<dbReference type="RefSeq" id="WP_116009671.1">
    <property type="nucleotide sequence ID" value="NZ_QUOU01000001.1"/>
</dbReference>
<dbReference type="PANTHER" id="PTHR47506">
    <property type="entry name" value="TRANSCRIPTIONAL REGULATORY PROTEIN"/>
    <property type="match status" value="1"/>
</dbReference>
<evidence type="ECO:0000313" key="7">
    <source>
        <dbReference type="Proteomes" id="UP000256478"/>
    </source>
</evidence>
<evidence type="ECO:0000256" key="1">
    <source>
        <dbReference type="ARBA" id="ARBA00023015"/>
    </source>
</evidence>
<dbReference type="SUPFAM" id="SSF46689">
    <property type="entry name" value="Homeodomain-like"/>
    <property type="match status" value="1"/>
</dbReference>
<proteinExistence type="predicted"/>
<evidence type="ECO:0000256" key="4">
    <source>
        <dbReference type="PROSITE-ProRule" id="PRU00335"/>
    </source>
</evidence>
<sequence length="201" mass="22263">MVSGRKREFDEQVALTAAMEVFWQKGYSGTSLSDLTGRMGINKPSLYSAFGNKESLFIKATELYISTRMKPHLEILNNTSLPLFDRLKQYLMSIVNQQCCANSPKGCYLVQCQSEIVTGDLPEQAKELLTSTDSLPKAVFVELFQHDQEAISLNIVDHAEQFALTLYTVLKGTAAMARSGAQAQDLEVVVDTCLRGLGLEK</sequence>
<dbReference type="Proteomes" id="UP000256478">
    <property type="component" value="Unassembled WGS sequence"/>
</dbReference>
<dbReference type="Pfam" id="PF00440">
    <property type="entry name" value="TetR_N"/>
    <property type="match status" value="1"/>
</dbReference>
<keyword evidence="1" id="KW-0805">Transcription regulation</keyword>
<evidence type="ECO:0000256" key="2">
    <source>
        <dbReference type="ARBA" id="ARBA00023125"/>
    </source>
</evidence>
<dbReference type="OrthoDB" id="270177at2"/>
<evidence type="ECO:0000256" key="3">
    <source>
        <dbReference type="ARBA" id="ARBA00023163"/>
    </source>
</evidence>
<feature type="domain" description="HTH tetR-type" evidence="5">
    <location>
        <begin position="8"/>
        <end position="68"/>
    </location>
</feature>
<keyword evidence="2 4" id="KW-0238">DNA-binding</keyword>
<comment type="caution">
    <text evidence="6">The sequence shown here is derived from an EMBL/GenBank/DDBJ whole genome shotgun (WGS) entry which is preliminary data.</text>
</comment>
<organism evidence="6 7">
    <name type="scientific">Thalassotalea euphylliae</name>
    <dbReference type="NCBI Taxonomy" id="1655234"/>
    <lineage>
        <taxon>Bacteria</taxon>
        <taxon>Pseudomonadati</taxon>
        <taxon>Pseudomonadota</taxon>
        <taxon>Gammaproteobacteria</taxon>
        <taxon>Alteromonadales</taxon>
        <taxon>Colwelliaceae</taxon>
        <taxon>Thalassotalea</taxon>
    </lineage>
</organism>
<evidence type="ECO:0000313" key="6">
    <source>
        <dbReference type="EMBL" id="REL28640.1"/>
    </source>
</evidence>
<gene>
    <name evidence="6" type="ORF">DXX93_20095</name>
</gene>
<dbReference type="InterPro" id="IPR009057">
    <property type="entry name" value="Homeodomain-like_sf"/>
</dbReference>